<evidence type="ECO:0000256" key="2">
    <source>
        <dbReference type="ARBA" id="ARBA00008685"/>
    </source>
</evidence>
<keyword evidence="6 13" id="KW-1133">Transmembrane helix</keyword>
<dbReference type="InterPro" id="IPR052192">
    <property type="entry name" value="Insect_Ionotropic_Sensory_Rcpt"/>
</dbReference>
<dbReference type="PANTHER" id="PTHR42643:SF24">
    <property type="entry name" value="IONOTROPIC RECEPTOR 60A"/>
    <property type="match status" value="1"/>
</dbReference>
<keyword evidence="17" id="KW-1185">Reference proteome</keyword>
<dbReference type="Pfam" id="PF00060">
    <property type="entry name" value="Lig_chan"/>
    <property type="match status" value="1"/>
</dbReference>
<comment type="caution">
    <text evidence="16">The sequence shown here is derived from an EMBL/GenBank/DDBJ whole genome shotgun (WGS) entry which is preliminary data.</text>
</comment>
<evidence type="ECO:0008006" key="18">
    <source>
        <dbReference type="Google" id="ProtNLM"/>
    </source>
</evidence>
<feature type="domain" description="Ionotropic glutamate receptor C-terminal" evidence="14">
    <location>
        <begin position="127"/>
        <end position="374"/>
    </location>
</feature>
<dbReference type="PANTHER" id="PTHR42643">
    <property type="entry name" value="IONOTROPIC RECEPTOR 20A-RELATED"/>
    <property type="match status" value="1"/>
</dbReference>
<keyword evidence="4" id="KW-1003">Cell membrane</keyword>
<evidence type="ECO:0000256" key="3">
    <source>
        <dbReference type="ARBA" id="ARBA00022448"/>
    </source>
</evidence>
<evidence type="ECO:0000313" key="16">
    <source>
        <dbReference type="EMBL" id="KAK8377611.1"/>
    </source>
</evidence>
<feature type="transmembrane region" description="Helical" evidence="13">
    <location>
        <begin position="97"/>
        <end position="125"/>
    </location>
</feature>
<dbReference type="Gene3D" id="1.10.287.70">
    <property type="match status" value="1"/>
</dbReference>
<gene>
    <name evidence="16" type="ORF">O3P69_013925</name>
</gene>
<keyword evidence="11" id="KW-1071">Ligand-gated ion channel</keyword>
<evidence type="ECO:0000259" key="14">
    <source>
        <dbReference type="Pfam" id="PF00060"/>
    </source>
</evidence>
<evidence type="ECO:0000256" key="9">
    <source>
        <dbReference type="ARBA" id="ARBA00023170"/>
    </source>
</evidence>
<dbReference type="Gene3D" id="3.40.190.10">
    <property type="entry name" value="Periplasmic binding protein-like II"/>
    <property type="match status" value="1"/>
</dbReference>
<dbReference type="Pfam" id="PF10613">
    <property type="entry name" value="Lig_chan-Glu_bd"/>
    <property type="match status" value="1"/>
</dbReference>
<evidence type="ECO:0000256" key="6">
    <source>
        <dbReference type="ARBA" id="ARBA00022989"/>
    </source>
</evidence>
<keyword evidence="9" id="KW-0675">Receptor</keyword>
<comment type="subcellular location">
    <subcellularLocation>
        <location evidence="1">Cell membrane</location>
        <topology evidence="1">Multi-pass membrane protein</topology>
    </subcellularLocation>
</comment>
<feature type="domain" description="Ionotropic glutamate receptor L-glutamate and glycine-binding" evidence="15">
    <location>
        <begin position="8"/>
        <end position="68"/>
    </location>
</feature>
<keyword evidence="7" id="KW-0406">Ion transport</keyword>
<evidence type="ECO:0000256" key="12">
    <source>
        <dbReference type="ARBA" id="ARBA00023303"/>
    </source>
</evidence>
<protein>
    <recommendedName>
        <fullName evidence="18">Variant Ionotropic Glutamate Receptor</fullName>
    </recommendedName>
</protein>
<feature type="transmembrane region" description="Helical" evidence="13">
    <location>
        <begin position="364"/>
        <end position="389"/>
    </location>
</feature>
<keyword evidence="3" id="KW-0813">Transport</keyword>
<accession>A0AAW0SR90</accession>
<evidence type="ECO:0000256" key="11">
    <source>
        <dbReference type="ARBA" id="ARBA00023286"/>
    </source>
</evidence>
<evidence type="ECO:0000256" key="10">
    <source>
        <dbReference type="ARBA" id="ARBA00023180"/>
    </source>
</evidence>
<dbReference type="InterPro" id="IPR001320">
    <property type="entry name" value="Iontro_rcpt_C"/>
</dbReference>
<dbReference type="Proteomes" id="UP001487740">
    <property type="component" value="Unassembled WGS sequence"/>
</dbReference>
<evidence type="ECO:0000256" key="7">
    <source>
        <dbReference type="ARBA" id="ARBA00023065"/>
    </source>
</evidence>
<dbReference type="GO" id="GO:0015276">
    <property type="term" value="F:ligand-gated monoatomic ion channel activity"/>
    <property type="evidence" value="ECO:0007669"/>
    <property type="project" value="InterPro"/>
</dbReference>
<dbReference type="InterPro" id="IPR019594">
    <property type="entry name" value="Glu/Gly-bd"/>
</dbReference>
<evidence type="ECO:0000256" key="13">
    <source>
        <dbReference type="SAM" id="Phobius"/>
    </source>
</evidence>
<evidence type="ECO:0000313" key="17">
    <source>
        <dbReference type="Proteomes" id="UP001487740"/>
    </source>
</evidence>
<evidence type="ECO:0000256" key="1">
    <source>
        <dbReference type="ARBA" id="ARBA00004651"/>
    </source>
</evidence>
<evidence type="ECO:0000256" key="8">
    <source>
        <dbReference type="ARBA" id="ARBA00023136"/>
    </source>
</evidence>
<keyword evidence="10" id="KW-0325">Glycoprotein</keyword>
<dbReference type="AlphaFoldDB" id="A0AAW0SR90"/>
<dbReference type="EMBL" id="JARAKH010000047">
    <property type="protein sequence ID" value="KAK8377611.1"/>
    <property type="molecule type" value="Genomic_DNA"/>
</dbReference>
<keyword evidence="12" id="KW-0407">Ion channel</keyword>
<comment type="similarity">
    <text evidence="2">Belongs to the glutamate-gated ion channel (TC 1.A.10.1) family.</text>
</comment>
<proteinExistence type="inferred from homology"/>
<feature type="transmembrane region" description="Helical" evidence="13">
    <location>
        <begin position="159"/>
        <end position="183"/>
    </location>
</feature>
<keyword evidence="8 13" id="KW-0472">Membrane</keyword>
<evidence type="ECO:0000256" key="5">
    <source>
        <dbReference type="ARBA" id="ARBA00022692"/>
    </source>
</evidence>
<dbReference type="GO" id="GO:0005886">
    <property type="term" value="C:plasma membrane"/>
    <property type="evidence" value="ECO:0007669"/>
    <property type="project" value="UniProtKB-SubCell"/>
</dbReference>
<dbReference type="GO" id="GO:0050906">
    <property type="term" value="P:detection of stimulus involved in sensory perception"/>
    <property type="evidence" value="ECO:0007669"/>
    <property type="project" value="UniProtKB-ARBA"/>
</dbReference>
<sequence>MTRCAARRYTIKRPPDGSWGVLLEDGSWTGMVGMVNRKIFLRQEADMGLGPFAVTTIRATAVDYTHTILVDYGRILAGSGKPEVDPWGFLLPFTPGVWLAFLAAMATALAATAVLAPCTALRLVAPPSWLNGRVLLYMRVALQQDASARGMRWWERLVLGAWMVLTLVLMRSYAGTLMSLLAVRQIPQPFQDLRRLLDDPDITMVWEAGSMYVQFLMCVLSLGNPAPQAITSGIFREVREAEFSGRLVFIKSTEYNSMLDQLVRRGTHAFVGEDLSGRVLMANDFSTSGQCDFYSSRARFLPYMFAMIGRRHSPLVPALSARIRAVTEAGLYDHWLDAAIPNDTSCTNAPTKVTVTSSLTLENLWGMFFLLGSGVAGAALLFAGELLAVRL</sequence>
<dbReference type="SUPFAM" id="SSF53850">
    <property type="entry name" value="Periplasmic binding protein-like II"/>
    <property type="match status" value="1"/>
</dbReference>
<evidence type="ECO:0000259" key="15">
    <source>
        <dbReference type="Pfam" id="PF10613"/>
    </source>
</evidence>
<name>A0AAW0SR90_SCYPA</name>
<evidence type="ECO:0000256" key="4">
    <source>
        <dbReference type="ARBA" id="ARBA00022475"/>
    </source>
</evidence>
<organism evidence="16 17">
    <name type="scientific">Scylla paramamosain</name>
    <name type="common">Mud crab</name>
    <dbReference type="NCBI Taxonomy" id="85552"/>
    <lineage>
        <taxon>Eukaryota</taxon>
        <taxon>Metazoa</taxon>
        <taxon>Ecdysozoa</taxon>
        <taxon>Arthropoda</taxon>
        <taxon>Crustacea</taxon>
        <taxon>Multicrustacea</taxon>
        <taxon>Malacostraca</taxon>
        <taxon>Eumalacostraca</taxon>
        <taxon>Eucarida</taxon>
        <taxon>Decapoda</taxon>
        <taxon>Pleocyemata</taxon>
        <taxon>Brachyura</taxon>
        <taxon>Eubrachyura</taxon>
        <taxon>Portunoidea</taxon>
        <taxon>Portunidae</taxon>
        <taxon>Portuninae</taxon>
        <taxon>Scylla</taxon>
    </lineage>
</organism>
<reference evidence="16 17" key="1">
    <citation type="submission" date="2023-03" db="EMBL/GenBank/DDBJ databases">
        <title>High-quality genome of Scylla paramamosain provides insights in environmental adaptation.</title>
        <authorList>
            <person name="Zhang L."/>
        </authorList>
    </citation>
    <scope>NUCLEOTIDE SEQUENCE [LARGE SCALE GENOMIC DNA]</scope>
    <source>
        <strain evidence="16">LZ_2023a</strain>
        <tissue evidence="16">Muscle</tissue>
    </source>
</reference>
<keyword evidence="5 13" id="KW-0812">Transmembrane</keyword>